<name>A0AC34F549_9BILA</name>
<dbReference type="WBParaSite" id="ES5_v2.g12205.t1">
    <property type="protein sequence ID" value="ES5_v2.g12205.t1"/>
    <property type="gene ID" value="ES5_v2.g12205"/>
</dbReference>
<accession>A0AC34F549</accession>
<evidence type="ECO:0000313" key="2">
    <source>
        <dbReference type="WBParaSite" id="ES5_v2.g12205.t1"/>
    </source>
</evidence>
<protein>
    <submittedName>
        <fullName evidence="2">Uncharacterized protein</fullName>
    </submittedName>
</protein>
<dbReference type="Proteomes" id="UP000887579">
    <property type="component" value="Unplaced"/>
</dbReference>
<sequence length="501" mass="58126">MIRLSRDYYISICREILADKRCDPDAIYRFAFAGHECLTAFISVLCSAKYAYITSSGFFADLGDKSYFHSDKYNLKQIMKYIGTNIEHLRIAEVLDENELLIDAVCEAKKLTRISLEDGYFSTDAFQKIIQSCSKSLKIVFTGMPIEWDINPMELSLDQMIVECYANEKQRRKDFIKQNFYKTENLILKFYECRDQNVTQFFGMKNATSSFVKKLEIQFSGIDTSLNSFNELLQNIFVTYPTLSNLQISFFNVKHVYGLSSLKAMQSFIELWNQQLFSFNKSNNCNIQLFWEMECVKKLDFKRYFVRRCKELIQDFESTSTNGNNNLTQTSKTHTCPSGWVIGDNCGKEWCYKIVPVPASWVTTSSLMLLFMKDYSKFKYSGPYVKPQYAIGLFIPQKVGWHRNNFRFRDGTKVDFTNWGGKGPNREPNSMPLYNSQVEKNIVYVVEPKNLTSWADFNPKRIRHMICKMAPEPLPRQAAPPPPPTFITVLPTMISKISCHV</sequence>
<proteinExistence type="predicted"/>
<reference evidence="2" key="1">
    <citation type="submission" date="2022-11" db="UniProtKB">
        <authorList>
            <consortium name="WormBaseParasite"/>
        </authorList>
    </citation>
    <scope>IDENTIFICATION</scope>
</reference>
<evidence type="ECO:0000313" key="1">
    <source>
        <dbReference type="Proteomes" id="UP000887579"/>
    </source>
</evidence>
<organism evidence="1 2">
    <name type="scientific">Panagrolaimus sp. ES5</name>
    <dbReference type="NCBI Taxonomy" id="591445"/>
    <lineage>
        <taxon>Eukaryota</taxon>
        <taxon>Metazoa</taxon>
        <taxon>Ecdysozoa</taxon>
        <taxon>Nematoda</taxon>
        <taxon>Chromadorea</taxon>
        <taxon>Rhabditida</taxon>
        <taxon>Tylenchina</taxon>
        <taxon>Panagrolaimomorpha</taxon>
        <taxon>Panagrolaimoidea</taxon>
        <taxon>Panagrolaimidae</taxon>
        <taxon>Panagrolaimus</taxon>
    </lineage>
</organism>